<dbReference type="AlphaFoldDB" id="A0A067QGU7"/>
<dbReference type="PANTHER" id="PTHR38848">
    <property type="entry name" value="G-PROTEIN COUPLED RECEPTORS FAMILY 3 PROFILE DOMAIN-CONTAINING PROTEIN"/>
    <property type="match status" value="1"/>
</dbReference>
<dbReference type="PANTHER" id="PTHR38848:SF3">
    <property type="entry name" value="G-PROTEIN COUPLED RECEPTORS FAMILY 3 PROFILE DOMAIN-CONTAINING PROTEIN"/>
    <property type="match status" value="1"/>
</dbReference>
<proteinExistence type="predicted"/>
<name>A0A067QGU7_9AGAM</name>
<dbReference type="Proteomes" id="UP000027265">
    <property type="component" value="Unassembled WGS sequence"/>
</dbReference>
<feature type="transmembrane region" description="Helical" evidence="2">
    <location>
        <begin position="101"/>
        <end position="121"/>
    </location>
</feature>
<dbReference type="InParanoid" id="A0A067QGU7"/>
<reference evidence="4" key="1">
    <citation type="journal article" date="2014" name="Proc. Natl. Acad. Sci. U.S.A.">
        <title>Extensive sampling of basidiomycete genomes demonstrates inadequacy of the white-rot/brown-rot paradigm for wood decay fungi.</title>
        <authorList>
            <person name="Riley R."/>
            <person name="Salamov A.A."/>
            <person name="Brown D.W."/>
            <person name="Nagy L.G."/>
            <person name="Floudas D."/>
            <person name="Held B.W."/>
            <person name="Levasseur A."/>
            <person name="Lombard V."/>
            <person name="Morin E."/>
            <person name="Otillar R."/>
            <person name="Lindquist E.A."/>
            <person name="Sun H."/>
            <person name="LaButti K.M."/>
            <person name="Schmutz J."/>
            <person name="Jabbour D."/>
            <person name="Luo H."/>
            <person name="Baker S.E."/>
            <person name="Pisabarro A.G."/>
            <person name="Walton J.D."/>
            <person name="Blanchette R.A."/>
            <person name="Henrissat B."/>
            <person name="Martin F."/>
            <person name="Cullen D."/>
            <person name="Hibbett D.S."/>
            <person name="Grigoriev I.V."/>
        </authorList>
    </citation>
    <scope>NUCLEOTIDE SEQUENCE [LARGE SCALE GENOMIC DNA]</scope>
    <source>
        <strain evidence="4">MUCL 33604</strain>
    </source>
</reference>
<keyword evidence="2" id="KW-1133">Transmembrane helix</keyword>
<feature type="transmembrane region" description="Helical" evidence="2">
    <location>
        <begin position="142"/>
        <end position="167"/>
    </location>
</feature>
<evidence type="ECO:0000313" key="4">
    <source>
        <dbReference type="Proteomes" id="UP000027265"/>
    </source>
</evidence>
<evidence type="ECO:0000313" key="3">
    <source>
        <dbReference type="EMBL" id="KDQ61826.1"/>
    </source>
</evidence>
<protein>
    <submittedName>
        <fullName evidence="3">Uncharacterized protein</fullName>
    </submittedName>
</protein>
<feature type="transmembrane region" description="Helical" evidence="2">
    <location>
        <begin position="218"/>
        <end position="242"/>
    </location>
</feature>
<feature type="compositionally biased region" description="Polar residues" evidence="1">
    <location>
        <begin position="286"/>
        <end position="301"/>
    </location>
</feature>
<keyword evidence="2" id="KW-0472">Membrane</keyword>
<sequence>MALSPILATVNSHVANNMNFPSSGMQILSSLIHFSGVSILSHCISRRISIEHLTSLRGLGQLSWPRLCIILVFLDSWLFLFTSGVLIFGAGMELNTTVCNLGIDVCIAFYASSKVLIYCFLMERVYIVWSPATPARRFKTPVYIACFIVLCLFSVIVVVVVIGRLAFFRNDGACVIGLQKYSSITLLTYDLFVNIFLTTLFLFPLLRTRFPSPTVRRVAVRTMFAAVVALITSATNVTILTIMHGRQLGWVCLGSCGTDVIINALVLFWVTGSSTSKSGGGITQTNGAGPNDNKSPSQTQPIHFLEYQSRRPSSARKSRFVNPTGEPSSHANVTRSAGGQIHSIRSHRASSSGSHSTFPFQFFSDMFGKKRTRPEEHSMQITITREMVSHVDGNEQAEYTIDEDVDALHGDDVKTRSLPVAEVPSAL</sequence>
<feature type="region of interest" description="Disordered" evidence="1">
    <location>
        <begin position="276"/>
        <end position="353"/>
    </location>
</feature>
<accession>A0A067QGU7</accession>
<feature type="compositionally biased region" description="Polar residues" evidence="1">
    <location>
        <begin position="325"/>
        <end position="337"/>
    </location>
</feature>
<keyword evidence="2" id="KW-0812">Transmembrane</keyword>
<dbReference type="EMBL" id="KL197712">
    <property type="protein sequence ID" value="KDQ61826.1"/>
    <property type="molecule type" value="Genomic_DNA"/>
</dbReference>
<keyword evidence="4" id="KW-1185">Reference proteome</keyword>
<organism evidence="3 4">
    <name type="scientific">Jaapia argillacea MUCL 33604</name>
    <dbReference type="NCBI Taxonomy" id="933084"/>
    <lineage>
        <taxon>Eukaryota</taxon>
        <taxon>Fungi</taxon>
        <taxon>Dikarya</taxon>
        <taxon>Basidiomycota</taxon>
        <taxon>Agaricomycotina</taxon>
        <taxon>Agaricomycetes</taxon>
        <taxon>Agaricomycetidae</taxon>
        <taxon>Jaapiales</taxon>
        <taxon>Jaapiaceae</taxon>
        <taxon>Jaapia</taxon>
    </lineage>
</organism>
<gene>
    <name evidence="3" type="ORF">JAAARDRAFT_55148</name>
</gene>
<feature type="transmembrane region" description="Helical" evidence="2">
    <location>
        <begin position="187"/>
        <end position="206"/>
    </location>
</feature>
<evidence type="ECO:0000256" key="1">
    <source>
        <dbReference type="SAM" id="MobiDB-lite"/>
    </source>
</evidence>
<feature type="transmembrane region" description="Helical" evidence="2">
    <location>
        <begin position="66"/>
        <end position="89"/>
    </location>
</feature>
<dbReference type="HOGENOM" id="CLU_043698_2_1_1"/>
<dbReference type="OrthoDB" id="3210850at2759"/>
<evidence type="ECO:0000256" key="2">
    <source>
        <dbReference type="SAM" id="Phobius"/>
    </source>
</evidence>